<reference evidence="2 3" key="1">
    <citation type="journal article" date="2024" name="Plant Biotechnol. J.">
        <title>Dendrobium thyrsiflorum genome and its molecular insights into genes involved in important horticultural traits.</title>
        <authorList>
            <person name="Chen B."/>
            <person name="Wang J.Y."/>
            <person name="Zheng P.J."/>
            <person name="Li K.L."/>
            <person name="Liang Y.M."/>
            <person name="Chen X.F."/>
            <person name="Zhang C."/>
            <person name="Zhao X."/>
            <person name="He X."/>
            <person name="Zhang G.Q."/>
            <person name="Liu Z.J."/>
            <person name="Xu Q."/>
        </authorList>
    </citation>
    <scope>NUCLEOTIDE SEQUENCE [LARGE SCALE GENOMIC DNA]</scope>
    <source>
        <strain evidence="2">GZMU011</strain>
    </source>
</reference>
<dbReference type="AlphaFoldDB" id="A0ABD0VKL4"/>
<feature type="region of interest" description="Disordered" evidence="1">
    <location>
        <begin position="142"/>
        <end position="166"/>
    </location>
</feature>
<protein>
    <submittedName>
        <fullName evidence="2">Uncharacterized protein</fullName>
    </submittedName>
</protein>
<name>A0ABD0VKL4_DENTH</name>
<feature type="compositionally biased region" description="Low complexity" evidence="1">
    <location>
        <begin position="154"/>
        <end position="166"/>
    </location>
</feature>
<comment type="caution">
    <text evidence="2">The sequence shown here is derived from an EMBL/GenBank/DDBJ whole genome shotgun (WGS) entry which is preliminary data.</text>
</comment>
<evidence type="ECO:0000256" key="1">
    <source>
        <dbReference type="SAM" id="MobiDB-lite"/>
    </source>
</evidence>
<gene>
    <name evidence="2" type="ORF">M5K25_003580</name>
</gene>
<evidence type="ECO:0000313" key="2">
    <source>
        <dbReference type="EMBL" id="KAL0925261.1"/>
    </source>
</evidence>
<keyword evidence="3" id="KW-1185">Reference proteome</keyword>
<dbReference type="EMBL" id="JANQDX010000004">
    <property type="protein sequence ID" value="KAL0925261.1"/>
    <property type="molecule type" value="Genomic_DNA"/>
</dbReference>
<dbReference type="Proteomes" id="UP001552299">
    <property type="component" value="Unassembled WGS sequence"/>
</dbReference>
<accession>A0ABD0VKL4</accession>
<organism evidence="2 3">
    <name type="scientific">Dendrobium thyrsiflorum</name>
    <name type="common">Pinecone-like raceme dendrobium</name>
    <name type="synonym">Orchid</name>
    <dbReference type="NCBI Taxonomy" id="117978"/>
    <lineage>
        <taxon>Eukaryota</taxon>
        <taxon>Viridiplantae</taxon>
        <taxon>Streptophyta</taxon>
        <taxon>Embryophyta</taxon>
        <taxon>Tracheophyta</taxon>
        <taxon>Spermatophyta</taxon>
        <taxon>Magnoliopsida</taxon>
        <taxon>Liliopsida</taxon>
        <taxon>Asparagales</taxon>
        <taxon>Orchidaceae</taxon>
        <taxon>Epidendroideae</taxon>
        <taxon>Malaxideae</taxon>
        <taxon>Dendrobiinae</taxon>
        <taxon>Dendrobium</taxon>
    </lineage>
</organism>
<evidence type="ECO:0000313" key="3">
    <source>
        <dbReference type="Proteomes" id="UP001552299"/>
    </source>
</evidence>
<proteinExistence type="predicted"/>
<sequence>MLLEGESSAPAVQALGGGRTPRVEDISIGFRRRWATRRVRSEKTTRTVRRNILVHGLMNLEDGGRARRREKEKGNVDFKVGSSVDGREVERVGELVLRKRIEGANVTLIGSGLKSHGGLETRLGESVAPPRESTITLQIGRVVSPGSGNHRKSFPSSSLPFLSSLD</sequence>